<comment type="subcellular location">
    <subcellularLocation>
        <location evidence="2 14">Cytoplasm</location>
    </subcellularLocation>
</comment>
<feature type="active site" description="Proton acceptor" evidence="14">
    <location>
        <position position="133"/>
    </location>
</feature>
<dbReference type="PANTHER" id="PTHR13697:SF4">
    <property type="entry name" value="ATP-DEPENDENT 6-PHOSPHOFRUCTOKINASE"/>
    <property type="match status" value="1"/>
</dbReference>
<evidence type="ECO:0000256" key="4">
    <source>
        <dbReference type="ARBA" id="ARBA00022490"/>
    </source>
</evidence>
<dbReference type="Gene3D" id="3.40.50.450">
    <property type="match status" value="1"/>
</dbReference>
<organism evidence="16 17">
    <name type="scientific">Mucilaginibacter arboris</name>
    <dbReference type="NCBI Taxonomy" id="2682090"/>
    <lineage>
        <taxon>Bacteria</taxon>
        <taxon>Pseudomonadati</taxon>
        <taxon>Bacteroidota</taxon>
        <taxon>Sphingobacteriia</taxon>
        <taxon>Sphingobacteriales</taxon>
        <taxon>Sphingobacteriaceae</taxon>
        <taxon>Mucilaginibacter</taxon>
    </lineage>
</organism>
<dbReference type="GO" id="GO:0046872">
    <property type="term" value="F:metal ion binding"/>
    <property type="evidence" value="ECO:0007669"/>
    <property type="project" value="UniProtKB-KW"/>
</dbReference>
<feature type="binding site" evidence="14">
    <location>
        <begin position="107"/>
        <end position="110"/>
    </location>
    <ligand>
        <name>ATP</name>
        <dbReference type="ChEBI" id="CHEBI:30616"/>
    </ligand>
</feature>
<name>A0A7K1SSE8_9SPHI</name>
<feature type="binding site" evidence="14">
    <location>
        <position position="168"/>
    </location>
    <ligand>
        <name>substrate</name>
        <note>ligand shared between dimeric partners</note>
    </ligand>
</feature>
<dbReference type="SUPFAM" id="SSF53784">
    <property type="entry name" value="Phosphofructokinase"/>
    <property type="match status" value="1"/>
</dbReference>
<dbReference type="GO" id="GO:0042802">
    <property type="term" value="F:identical protein binding"/>
    <property type="evidence" value="ECO:0007669"/>
    <property type="project" value="TreeGrafter"/>
</dbReference>
<evidence type="ECO:0000256" key="10">
    <source>
        <dbReference type="ARBA" id="ARBA00022840"/>
    </source>
</evidence>
<proteinExistence type="inferred from homology"/>
<comment type="subunit">
    <text evidence="14">Homotetramer.</text>
</comment>
<evidence type="ECO:0000259" key="15">
    <source>
        <dbReference type="Pfam" id="PF00365"/>
    </source>
</evidence>
<feature type="binding site" evidence="14">
    <location>
        <begin position="77"/>
        <end position="78"/>
    </location>
    <ligand>
        <name>ATP</name>
        <dbReference type="ChEBI" id="CHEBI:30616"/>
    </ligand>
</feature>
<evidence type="ECO:0000313" key="17">
    <source>
        <dbReference type="Proteomes" id="UP000462014"/>
    </source>
</evidence>
<dbReference type="UniPathway" id="UPA00109">
    <property type="reaction ID" value="UER00182"/>
</dbReference>
<dbReference type="GO" id="GO:0061621">
    <property type="term" value="P:canonical glycolysis"/>
    <property type="evidence" value="ECO:0007669"/>
    <property type="project" value="TreeGrafter"/>
</dbReference>
<dbReference type="InterPro" id="IPR012828">
    <property type="entry name" value="PFKA_ATP_prok"/>
</dbReference>
<dbReference type="FunFam" id="3.40.50.460:FF:000002">
    <property type="entry name" value="ATP-dependent 6-phosphofructokinase"/>
    <property type="match status" value="1"/>
</dbReference>
<protein>
    <recommendedName>
        <fullName evidence="14">ATP-dependent 6-phosphofructokinase</fullName>
        <shortName evidence="14">ATP-PFK</shortName>
        <shortName evidence="14">Phosphofructokinase</shortName>
        <ecNumber evidence="14">2.7.1.11</ecNumber>
    </recommendedName>
    <alternativeName>
        <fullName evidence="14">Phosphohexokinase</fullName>
    </alternativeName>
</protein>
<dbReference type="GO" id="GO:0016208">
    <property type="term" value="F:AMP binding"/>
    <property type="evidence" value="ECO:0007669"/>
    <property type="project" value="TreeGrafter"/>
</dbReference>
<accession>A0A7K1SSE8</accession>
<dbReference type="PROSITE" id="PS00433">
    <property type="entry name" value="PHOSPHOFRUCTOKINASE"/>
    <property type="match status" value="1"/>
</dbReference>
<feature type="binding site" evidence="14">
    <location>
        <position position="16"/>
    </location>
    <ligand>
        <name>ATP</name>
        <dbReference type="ChEBI" id="CHEBI:30616"/>
    </ligand>
</feature>
<evidence type="ECO:0000256" key="6">
    <source>
        <dbReference type="ARBA" id="ARBA00022679"/>
    </source>
</evidence>
<keyword evidence="8 14" id="KW-0547">Nucleotide-binding</keyword>
<feature type="binding site" description="in other chain" evidence="14">
    <location>
        <position position="228"/>
    </location>
    <ligand>
        <name>substrate</name>
        <note>ligand shared between dimeric partners</note>
    </ligand>
</feature>
<dbReference type="InterPro" id="IPR015912">
    <property type="entry name" value="Phosphofructokinase_CS"/>
</dbReference>
<comment type="catalytic activity">
    <reaction evidence="13 14">
        <text>beta-D-fructose 6-phosphate + ATP = beta-D-fructose 1,6-bisphosphate + ADP + H(+)</text>
        <dbReference type="Rhea" id="RHEA:16109"/>
        <dbReference type="ChEBI" id="CHEBI:15378"/>
        <dbReference type="ChEBI" id="CHEBI:30616"/>
        <dbReference type="ChEBI" id="CHEBI:32966"/>
        <dbReference type="ChEBI" id="CHEBI:57634"/>
        <dbReference type="ChEBI" id="CHEBI:456216"/>
        <dbReference type="EC" id="2.7.1.11"/>
    </reaction>
</comment>
<evidence type="ECO:0000256" key="12">
    <source>
        <dbReference type="ARBA" id="ARBA00023152"/>
    </source>
</evidence>
<dbReference type="GO" id="GO:0005524">
    <property type="term" value="F:ATP binding"/>
    <property type="evidence" value="ECO:0007669"/>
    <property type="project" value="UniProtKB-UniRule"/>
</dbReference>
<dbReference type="EC" id="2.7.1.11" evidence="14"/>
<feature type="binding site" description="in other chain" evidence="14">
    <location>
        <begin position="258"/>
        <end position="261"/>
    </location>
    <ligand>
        <name>substrate</name>
        <note>ligand shared between dimeric partners</note>
    </ligand>
</feature>
<dbReference type="NCBIfam" id="NF002872">
    <property type="entry name" value="PRK03202.1"/>
    <property type="match status" value="1"/>
</dbReference>
<comment type="activity regulation">
    <text evidence="14">Allosterically activated by ADP and other diphosphonucleosides, and allosterically inhibited by phosphoenolpyruvate.</text>
</comment>
<dbReference type="GO" id="GO:0030388">
    <property type="term" value="P:fructose 1,6-bisphosphate metabolic process"/>
    <property type="evidence" value="ECO:0007669"/>
    <property type="project" value="TreeGrafter"/>
</dbReference>
<feature type="binding site" description="in other chain" evidence="14">
    <location>
        <begin position="191"/>
        <end position="193"/>
    </location>
    <ligand>
        <name>ADP</name>
        <dbReference type="ChEBI" id="CHEBI:456216"/>
        <note>allosteric activator; ligand shared between dimeric partners</note>
    </ligand>
</feature>
<dbReference type="GO" id="GO:0006002">
    <property type="term" value="P:fructose 6-phosphate metabolic process"/>
    <property type="evidence" value="ECO:0007669"/>
    <property type="project" value="UniProtKB-UniRule"/>
</dbReference>
<feature type="binding site" evidence="14">
    <location>
        <position position="252"/>
    </location>
    <ligand>
        <name>substrate</name>
        <note>ligand shared between dimeric partners</note>
    </ligand>
</feature>
<feature type="binding site" description="in other chain" evidence="14">
    <location>
        <begin position="219"/>
        <end position="221"/>
    </location>
    <ligand>
        <name>ADP</name>
        <dbReference type="ChEBI" id="CHEBI:456216"/>
        <note>allosteric activator; ligand shared between dimeric partners</note>
    </ligand>
</feature>
<feature type="binding site" description="in other chain" evidence="14">
    <location>
        <begin position="131"/>
        <end position="133"/>
    </location>
    <ligand>
        <name>substrate</name>
        <note>ligand shared between dimeric partners</note>
    </ligand>
</feature>
<keyword evidence="4 14" id="KW-0963">Cytoplasm</keyword>
<feature type="binding site" evidence="14">
    <location>
        <begin position="26"/>
        <end position="30"/>
    </location>
    <ligand>
        <name>ADP</name>
        <dbReference type="ChEBI" id="CHEBI:456216"/>
        <note>allosteric activator; ligand shared between dimeric partners</note>
    </ligand>
</feature>
<dbReference type="PRINTS" id="PR00476">
    <property type="entry name" value="PHFRCTKINASE"/>
</dbReference>
<evidence type="ECO:0000256" key="1">
    <source>
        <dbReference type="ARBA" id="ARBA00001946"/>
    </source>
</evidence>
<reference evidence="16 17" key="1">
    <citation type="submission" date="2019-12" db="EMBL/GenBank/DDBJ databases">
        <title>Mucilaginibacter sp. HMF7410 genome sequencing and assembly.</title>
        <authorList>
            <person name="Kang H."/>
            <person name="Cha I."/>
            <person name="Kim H."/>
            <person name="Joh K."/>
        </authorList>
    </citation>
    <scope>NUCLEOTIDE SEQUENCE [LARGE SCALE GENOMIC DNA]</scope>
    <source>
        <strain evidence="16 17">HMF7410</strain>
    </source>
</reference>
<dbReference type="InterPro" id="IPR022953">
    <property type="entry name" value="ATP_PFK"/>
</dbReference>
<evidence type="ECO:0000256" key="11">
    <source>
        <dbReference type="ARBA" id="ARBA00022842"/>
    </source>
</evidence>
<dbReference type="InterPro" id="IPR012003">
    <property type="entry name" value="ATP_PFK_prok-type"/>
</dbReference>
<dbReference type="Proteomes" id="UP000462014">
    <property type="component" value="Unassembled WGS sequence"/>
</dbReference>
<keyword evidence="5 14" id="KW-0021">Allosteric enzyme</keyword>
<feature type="domain" description="Phosphofructokinase" evidence="15">
    <location>
        <begin position="8"/>
        <end position="284"/>
    </location>
</feature>
<dbReference type="EMBL" id="WPIK01000001">
    <property type="protein sequence ID" value="MVN20238.1"/>
    <property type="molecule type" value="Genomic_DNA"/>
</dbReference>
<feature type="binding site" description="in other chain" evidence="14">
    <location>
        <position position="160"/>
    </location>
    <ligand>
        <name>ADP</name>
        <dbReference type="ChEBI" id="CHEBI:456216"/>
        <note>allosteric activator; ligand shared between dimeric partners</note>
    </ligand>
</feature>
<evidence type="ECO:0000313" key="16">
    <source>
        <dbReference type="EMBL" id="MVN20238.1"/>
    </source>
</evidence>
<dbReference type="FunFam" id="3.40.50.450:FF:000001">
    <property type="entry name" value="ATP-dependent 6-phosphofructokinase"/>
    <property type="match status" value="1"/>
</dbReference>
<dbReference type="Gene3D" id="3.40.50.460">
    <property type="entry name" value="Phosphofructokinase domain"/>
    <property type="match status" value="1"/>
</dbReference>
<gene>
    <name evidence="14 16" type="primary">pfkA</name>
    <name evidence="16" type="ORF">GO621_01650</name>
</gene>
<dbReference type="PIRSF" id="PIRSF000532">
    <property type="entry name" value="ATP_PFK_prok"/>
    <property type="match status" value="1"/>
</dbReference>
<dbReference type="Pfam" id="PF00365">
    <property type="entry name" value="PFK"/>
    <property type="match status" value="1"/>
</dbReference>
<dbReference type="PANTHER" id="PTHR13697">
    <property type="entry name" value="PHOSPHOFRUCTOKINASE"/>
    <property type="match status" value="1"/>
</dbReference>
<evidence type="ECO:0000256" key="2">
    <source>
        <dbReference type="ARBA" id="ARBA00004496"/>
    </source>
</evidence>
<keyword evidence="11 14" id="KW-0460">Magnesium</keyword>
<dbReference type="GO" id="GO:0005945">
    <property type="term" value="C:6-phosphofructokinase complex"/>
    <property type="evidence" value="ECO:0007669"/>
    <property type="project" value="TreeGrafter"/>
</dbReference>
<comment type="similarity">
    <text evidence="14">Belongs to the phosphofructokinase type A (PFKA) family. ATP-dependent PFK group I subfamily. Prokaryotic clade 'B1' sub-subfamily.</text>
</comment>
<keyword evidence="12 14" id="KW-0324">Glycolysis</keyword>
<dbReference type="GO" id="GO:0003872">
    <property type="term" value="F:6-phosphofructokinase activity"/>
    <property type="evidence" value="ECO:0007669"/>
    <property type="project" value="UniProtKB-UniRule"/>
</dbReference>
<dbReference type="AlphaFoldDB" id="A0A7K1SSE8"/>
<comment type="caution">
    <text evidence="16">The sequence shown here is derived from an EMBL/GenBank/DDBJ whole genome shotgun (WGS) entry which is preliminary data.</text>
</comment>
<keyword evidence="10 14" id="KW-0067">ATP-binding</keyword>
<dbReference type="GO" id="GO:0070095">
    <property type="term" value="F:fructose-6-phosphate binding"/>
    <property type="evidence" value="ECO:0007669"/>
    <property type="project" value="TreeGrafter"/>
</dbReference>
<keyword evidence="7 14" id="KW-0479">Metal-binding</keyword>
<evidence type="ECO:0000256" key="5">
    <source>
        <dbReference type="ARBA" id="ARBA00022533"/>
    </source>
</evidence>
<comment type="cofactor">
    <cofactor evidence="1 14">
        <name>Mg(2+)</name>
        <dbReference type="ChEBI" id="CHEBI:18420"/>
    </cofactor>
</comment>
<feature type="binding site" description="in other chain" evidence="14">
    <location>
        <position position="217"/>
    </location>
    <ligand>
        <name>ADP</name>
        <dbReference type="ChEBI" id="CHEBI:456216"/>
        <note>allosteric activator; ligand shared between dimeric partners</note>
    </ligand>
</feature>
<evidence type="ECO:0000256" key="9">
    <source>
        <dbReference type="ARBA" id="ARBA00022777"/>
    </source>
</evidence>
<comment type="pathway">
    <text evidence="3 14">Carbohydrate degradation; glycolysis; D-glyceraldehyde 3-phosphate and glycerone phosphate from D-glucose: step 3/4.</text>
</comment>
<evidence type="ECO:0000256" key="14">
    <source>
        <dbReference type="HAMAP-Rule" id="MF_00339"/>
    </source>
</evidence>
<dbReference type="HAMAP" id="MF_00339">
    <property type="entry name" value="Phosphofructokinase_I_B1"/>
    <property type="match status" value="1"/>
</dbReference>
<comment type="function">
    <text evidence="14">Catalyzes the phosphorylation of D-fructose 6-phosphate to fructose 1,6-bisphosphate by ATP, the first committing step of glycolysis.</text>
</comment>
<dbReference type="InterPro" id="IPR035966">
    <property type="entry name" value="PKF_sf"/>
</dbReference>
<dbReference type="InterPro" id="IPR000023">
    <property type="entry name" value="Phosphofructokinase_dom"/>
</dbReference>
<keyword evidence="17" id="KW-1185">Reference proteome</keyword>
<comment type="caution">
    <text evidence="14">Lacks conserved residue(s) required for the propagation of feature annotation.</text>
</comment>
<evidence type="ECO:0000256" key="7">
    <source>
        <dbReference type="ARBA" id="ARBA00022723"/>
    </source>
</evidence>
<evidence type="ECO:0000256" key="3">
    <source>
        <dbReference type="ARBA" id="ARBA00004679"/>
    </source>
</evidence>
<feature type="binding site" evidence="14">
    <location>
        <position position="108"/>
    </location>
    <ligand>
        <name>Mg(2+)</name>
        <dbReference type="ChEBI" id="CHEBI:18420"/>
        <note>catalytic</note>
    </ligand>
</feature>
<keyword evidence="6 14" id="KW-0808">Transferase</keyword>
<evidence type="ECO:0000256" key="8">
    <source>
        <dbReference type="ARBA" id="ARBA00022741"/>
    </source>
</evidence>
<sequence>MSTSSIENIGVFTSGGDAPGMNAAIRAVVRTALYYNIQVTGIRRGYEGMINGDMFLMDRRSVANIVQRGGTILKTARSELFRTPEGRKIAYEQLQKNKVDALVAIGGDGTFTGAKIFGNEFNMPVVGLPGTIDNDLFGTDFTIGYDTAINTAVSAVDKIRDTAESHDRLFIVEVMGRDCGLIALRTGIATGAEAILIPETINSGIESVFARLERGRRHKSSKIIIVAEADEAGGAFEIGDKIKEKYPNYDTRISILGHIQRGGSPTCMDRVLASRVGVAAVEALLDGHRNEMIGLIHNEISYTDFDHAIKHNTEINANFLKIVEILSL</sequence>
<keyword evidence="9 14" id="KW-0418">Kinase</keyword>
<dbReference type="NCBIfam" id="TIGR02482">
    <property type="entry name" value="PFKA_ATP"/>
    <property type="match status" value="1"/>
</dbReference>
<dbReference type="RefSeq" id="WP_157563470.1">
    <property type="nucleotide sequence ID" value="NZ_WPIK01000001.1"/>
</dbReference>
<feature type="binding site" description="in other chain" evidence="14">
    <location>
        <begin position="175"/>
        <end position="177"/>
    </location>
    <ligand>
        <name>substrate</name>
        <note>ligand shared between dimeric partners</note>
    </ligand>
</feature>
<dbReference type="GO" id="GO:0048029">
    <property type="term" value="F:monosaccharide binding"/>
    <property type="evidence" value="ECO:0007669"/>
    <property type="project" value="TreeGrafter"/>
</dbReference>
<evidence type="ECO:0000256" key="13">
    <source>
        <dbReference type="ARBA" id="ARBA00048070"/>
    </source>
</evidence>